<dbReference type="Proteomes" id="UP001527181">
    <property type="component" value="Unassembled WGS sequence"/>
</dbReference>
<evidence type="ECO:0000313" key="2">
    <source>
        <dbReference type="Proteomes" id="UP001527181"/>
    </source>
</evidence>
<evidence type="ECO:0008006" key="3">
    <source>
        <dbReference type="Google" id="ProtNLM"/>
    </source>
</evidence>
<reference evidence="1 2" key="1">
    <citation type="submission" date="2022-05" db="EMBL/GenBank/DDBJ databases">
        <title>Genome Sequencing of Bee-Associated Microbes.</title>
        <authorList>
            <person name="Dunlap C."/>
        </authorList>
    </citation>
    <scope>NUCLEOTIDE SEQUENCE [LARGE SCALE GENOMIC DNA]</scope>
    <source>
        <strain evidence="1 2">NRRL B-04010</strain>
    </source>
</reference>
<proteinExistence type="predicted"/>
<organism evidence="1 2">
    <name type="scientific">Paenibacillus alvei</name>
    <name type="common">Bacillus alvei</name>
    <dbReference type="NCBI Taxonomy" id="44250"/>
    <lineage>
        <taxon>Bacteria</taxon>
        <taxon>Bacillati</taxon>
        <taxon>Bacillota</taxon>
        <taxon>Bacilli</taxon>
        <taxon>Bacillales</taxon>
        <taxon>Paenibacillaceae</taxon>
        <taxon>Paenibacillus</taxon>
    </lineage>
</organism>
<evidence type="ECO:0000313" key="1">
    <source>
        <dbReference type="EMBL" id="MCY9760936.1"/>
    </source>
</evidence>
<protein>
    <recommendedName>
        <fullName evidence="3">Phage protein</fullName>
    </recommendedName>
</protein>
<dbReference type="RefSeq" id="WP_268599954.1">
    <property type="nucleotide sequence ID" value="NZ_JAMDNP010000018.1"/>
</dbReference>
<comment type="caution">
    <text evidence="1">The sequence shown here is derived from an EMBL/GenBank/DDBJ whole genome shotgun (WGS) entry which is preliminary data.</text>
</comment>
<dbReference type="EMBL" id="JAMDNP010000018">
    <property type="protein sequence ID" value="MCY9760936.1"/>
    <property type="molecule type" value="Genomic_DNA"/>
</dbReference>
<gene>
    <name evidence="1" type="ORF">M5X12_10155</name>
</gene>
<sequence>MIIGRRIYFDIVTGEKLVDTGERSGDVINTTVEHDIAVYQALSVRNRKTFDYIELEYGQYKEDFASCNGYRVVPETKQIEFSYPDPNKPEPQQPVFERPLTEQVKSLEADLGNLLLESATDKATITTLEDTVGNLLLEVAMLKGGNA</sequence>
<keyword evidence="2" id="KW-1185">Reference proteome</keyword>
<name>A0ABT4GW42_PAEAL</name>
<accession>A0ABT4GW42</accession>